<dbReference type="EMBL" id="JACEEZ010008722">
    <property type="protein sequence ID" value="KAG0723042.1"/>
    <property type="molecule type" value="Genomic_DNA"/>
</dbReference>
<dbReference type="Pfam" id="PF13837">
    <property type="entry name" value="Myb_DNA-bind_4"/>
    <property type="match status" value="1"/>
</dbReference>
<dbReference type="AlphaFoldDB" id="A0A8J4Y9A9"/>
<keyword evidence="5" id="KW-1185">Reference proteome</keyword>
<feature type="region of interest" description="Disordered" evidence="2">
    <location>
        <begin position="145"/>
        <end position="212"/>
    </location>
</feature>
<reference evidence="4" key="1">
    <citation type="submission" date="2020-07" db="EMBL/GenBank/DDBJ databases">
        <title>The High-quality genome of the commercially important snow crab, Chionoecetes opilio.</title>
        <authorList>
            <person name="Jeong J.-H."/>
            <person name="Ryu S."/>
        </authorList>
    </citation>
    <scope>NUCLEOTIDE SEQUENCE</scope>
    <source>
        <strain evidence="4">MADBK_172401_WGS</strain>
        <tissue evidence="4">Digestive gland</tissue>
    </source>
</reference>
<comment type="caution">
    <text evidence="4">The sequence shown here is derived from an EMBL/GenBank/DDBJ whole genome shotgun (WGS) entry which is preliminary data.</text>
</comment>
<dbReference type="Gene3D" id="1.10.10.60">
    <property type="entry name" value="Homeodomain-like"/>
    <property type="match status" value="1"/>
</dbReference>
<evidence type="ECO:0000256" key="1">
    <source>
        <dbReference type="SAM" id="Coils"/>
    </source>
</evidence>
<feature type="region of interest" description="Disordered" evidence="2">
    <location>
        <begin position="1"/>
        <end position="55"/>
    </location>
</feature>
<evidence type="ECO:0000259" key="3">
    <source>
        <dbReference type="Pfam" id="PF13837"/>
    </source>
</evidence>
<evidence type="ECO:0000313" key="4">
    <source>
        <dbReference type="EMBL" id="KAG0723042.1"/>
    </source>
</evidence>
<feature type="compositionally biased region" description="Low complexity" evidence="2">
    <location>
        <begin position="193"/>
        <end position="206"/>
    </location>
</feature>
<dbReference type="InterPro" id="IPR044822">
    <property type="entry name" value="Myb_DNA-bind_4"/>
</dbReference>
<organism evidence="4 5">
    <name type="scientific">Chionoecetes opilio</name>
    <name type="common">Atlantic snow crab</name>
    <name type="synonym">Cancer opilio</name>
    <dbReference type="NCBI Taxonomy" id="41210"/>
    <lineage>
        <taxon>Eukaryota</taxon>
        <taxon>Metazoa</taxon>
        <taxon>Ecdysozoa</taxon>
        <taxon>Arthropoda</taxon>
        <taxon>Crustacea</taxon>
        <taxon>Multicrustacea</taxon>
        <taxon>Malacostraca</taxon>
        <taxon>Eumalacostraca</taxon>
        <taxon>Eucarida</taxon>
        <taxon>Decapoda</taxon>
        <taxon>Pleocyemata</taxon>
        <taxon>Brachyura</taxon>
        <taxon>Eubrachyura</taxon>
        <taxon>Majoidea</taxon>
        <taxon>Majidae</taxon>
        <taxon>Chionoecetes</taxon>
    </lineage>
</organism>
<feature type="domain" description="Myb/SANT-like DNA-binding" evidence="3">
    <location>
        <begin position="52"/>
        <end position="126"/>
    </location>
</feature>
<protein>
    <recommendedName>
        <fullName evidence="3">Myb/SANT-like DNA-binding domain-containing protein</fullName>
    </recommendedName>
</protein>
<name>A0A8J4Y9A9_CHIOP</name>
<dbReference type="Proteomes" id="UP000770661">
    <property type="component" value="Unassembled WGS sequence"/>
</dbReference>
<keyword evidence="1" id="KW-0175">Coiled coil</keyword>
<accession>A0A8J4Y9A9</accession>
<evidence type="ECO:0000256" key="2">
    <source>
        <dbReference type="SAM" id="MobiDB-lite"/>
    </source>
</evidence>
<proteinExistence type="predicted"/>
<feature type="compositionally biased region" description="Basic and acidic residues" evidence="2">
    <location>
        <begin position="1"/>
        <end position="12"/>
    </location>
</feature>
<evidence type="ECO:0000313" key="5">
    <source>
        <dbReference type="Proteomes" id="UP000770661"/>
    </source>
</evidence>
<sequence length="296" mass="33867">MEEVRECMRHHEEEDDLSVMSSCSGRSDDDSASQFLEPPPQKKARGGARSQLWSPRRTEVLLQHIKHNFTRLTGKTERRSKVFADIAQLMQEEFPGVTSAQVEKKWRNLKQQFLKYKTERTSTGRSRPAPPLHNDLLESLMGDGDIVQPRTNQRGFPTPASEAAGYPPPPSTSAQSSHTPDPEVMQETRGSATPTTGQTGSEETTQVAFRTRRRAVRSEALSKNIRCLVDRLDKHMMNLENTKETETGYWEKKSKYLDAMMKREEEIHEYQKQIKKYELKLLKAKCRELGGDSDNE</sequence>
<gene>
    <name evidence="4" type="ORF">GWK47_043365</name>
</gene>
<feature type="coiled-coil region" evidence="1">
    <location>
        <begin position="260"/>
        <end position="287"/>
    </location>
</feature>